<dbReference type="OrthoDB" id="10055367at2759"/>
<dbReference type="FunFam" id="4.10.400.10:FF:000045">
    <property type="entry name" value="Low-density lipoprotein receptor-related protein 2"/>
    <property type="match status" value="1"/>
</dbReference>
<sequence>MFQRTFLLLPVVFLCLVDRGRAQDDVPGQGVYFPGRPCHEFLCANDVCVSRRVVCNGVSECGDNSDELNCHGTPGNGNTQTSSRCAAHQFSCRDLTQCLYQGYRCDGEADCRDGSDEHDCQPGPTGCLQNQLRCGSGACVPVSYRCDNVADCEDGTDESGCYHPWPVNPPEPTREAPVTATAEGRCNGHSNTVDPRSGHCLNCQHHTMGQRCETCIPGYTGDATLGTPHACTPVIHVCHCYGHSGHCDAAGNCLNCQHNTAGSRCDQCAEGYYGDPRRGTPDDCRPLNQGQGQTGQGQTSPGPHGPGQTDQNGPVEGQTGQHQPGQTGQVQPGHGGTDQGQAGEGQTAPGQQEEQPYIVGERCRCFNHATKCDPRTFKCLDCQHNTEGFYCDRCKPGFRGTALYGTPHDCQRIPLYSEGASPGTTASPATTPAPTVRPHCYCHGHSNKCDESGRCLDCLHQTEGKYCDRCQAGYIGDARKGTAADCQLAHPDCTCHGHADFCDVFGRCLNCRHNTMGNQCEKCVLGYYGDPTRGTPSDCHPCPCPLTTPSNQFSDTCTLDIDGLPTCTRCHPGYLGRDCGTCANGYWGNPREEGQRCVRQYK</sequence>
<evidence type="ECO:0000256" key="6">
    <source>
        <dbReference type="ARBA" id="ARBA00022692"/>
    </source>
</evidence>
<protein>
    <submittedName>
        <fullName evidence="24">Basement membrane-specific heparan sulfate proteoglycan core protein-like</fullName>
    </submittedName>
</protein>
<dbReference type="GO" id="GO:0016020">
    <property type="term" value="C:membrane"/>
    <property type="evidence" value="ECO:0007669"/>
    <property type="project" value="UniProtKB-SubCell"/>
</dbReference>
<dbReference type="Pfam" id="PF00057">
    <property type="entry name" value="Ldl_recept_a"/>
    <property type="match status" value="3"/>
</dbReference>
<comment type="caution">
    <text evidence="19">Lacks conserved residue(s) required for the propagation of feature annotation.</text>
</comment>
<dbReference type="SMART" id="SM00181">
    <property type="entry name" value="EGF"/>
    <property type="match status" value="6"/>
</dbReference>
<keyword evidence="6" id="KW-0812">Transmembrane</keyword>
<dbReference type="PROSITE" id="PS50068">
    <property type="entry name" value="LDLRA_2"/>
    <property type="match status" value="3"/>
</dbReference>
<feature type="disulfide bond" evidence="18">
    <location>
        <begin position="43"/>
        <end position="61"/>
    </location>
</feature>
<evidence type="ECO:0000256" key="18">
    <source>
        <dbReference type="PROSITE-ProRule" id="PRU00124"/>
    </source>
</evidence>
<keyword evidence="17 19" id="KW-0424">Laminin EGF-like domain</keyword>
<keyword evidence="12" id="KW-0175">Coiled coil</keyword>
<comment type="subcellular location">
    <subcellularLocation>
        <location evidence="3">Endomembrane system</location>
    </subcellularLocation>
    <subcellularLocation>
        <location evidence="1">Membrane</location>
        <topology evidence="1">Single-pass membrane protein</topology>
    </subcellularLocation>
    <subcellularLocation>
        <location evidence="2">Secreted</location>
        <location evidence="2">Extracellular space</location>
        <location evidence="2">Extracellular matrix</location>
        <location evidence="2">Basement membrane</location>
    </subcellularLocation>
</comment>
<evidence type="ECO:0000256" key="17">
    <source>
        <dbReference type="ARBA" id="ARBA00023292"/>
    </source>
</evidence>
<dbReference type="InterPro" id="IPR023415">
    <property type="entry name" value="LDLR_class-A_CS"/>
</dbReference>
<feature type="disulfide bond" evidence="19">
    <location>
        <begin position="382"/>
        <end position="391"/>
    </location>
</feature>
<evidence type="ECO:0000256" key="10">
    <source>
        <dbReference type="ARBA" id="ARBA00022889"/>
    </source>
</evidence>
<keyword evidence="23" id="KW-1185">Reference proteome</keyword>
<evidence type="ECO:0000259" key="22">
    <source>
        <dbReference type="PROSITE" id="PS50027"/>
    </source>
</evidence>
<dbReference type="Pfam" id="PF00053">
    <property type="entry name" value="EGF_laminin"/>
    <property type="match status" value="2"/>
</dbReference>
<feature type="domain" description="Laminin EGF-like" evidence="22">
    <location>
        <begin position="493"/>
        <end position="541"/>
    </location>
</feature>
<dbReference type="InterPro" id="IPR056863">
    <property type="entry name" value="LMN_ATRN_NET-like_EGF"/>
</dbReference>
<proteinExistence type="predicted"/>
<evidence type="ECO:0000256" key="14">
    <source>
        <dbReference type="ARBA" id="ARBA00023157"/>
    </source>
</evidence>
<feature type="disulfide bond" evidence="19">
    <location>
        <begin position="511"/>
        <end position="520"/>
    </location>
</feature>
<evidence type="ECO:0000313" key="24">
    <source>
        <dbReference type="RefSeq" id="XP_019626960.1"/>
    </source>
</evidence>
<keyword evidence="9" id="KW-0084">Basement membrane</keyword>
<dbReference type="InterPro" id="IPR050440">
    <property type="entry name" value="Laminin/Netrin_ECM"/>
</dbReference>
<evidence type="ECO:0000256" key="2">
    <source>
        <dbReference type="ARBA" id="ARBA00004302"/>
    </source>
</evidence>
<dbReference type="PROSITE" id="PS01248">
    <property type="entry name" value="EGF_LAM_1"/>
    <property type="match status" value="3"/>
</dbReference>
<dbReference type="Gene3D" id="2.10.25.10">
    <property type="entry name" value="Laminin"/>
    <property type="match status" value="6"/>
</dbReference>
<evidence type="ECO:0000256" key="5">
    <source>
        <dbReference type="ARBA" id="ARBA00022530"/>
    </source>
</evidence>
<feature type="compositionally biased region" description="Low complexity" evidence="20">
    <location>
        <begin position="317"/>
        <end position="332"/>
    </location>
</feature>
<dbReference type="PRINTS" id="PR00261">
    <property type="entry name" value="LDLRECEPTOR"/>
</dbReference>
<dbReference type="PANTHER" id="PTHR10574">
    <property type="entry name" value="NETRIN/LAMININ-RELATED"/>
    <property type="match status" value="1"/>
</dbReference>
<dbReference type="Pfam" id="PF24973">
    <property type="entry name" value="EGF_LMN_ATRN"/>
    <property type="match status" value="4"/>
</dbReference>
<feature type="disulfide bond" evidence="18">
    <location>
        <begin position="146"/>
        <end position="161"/>
    </location>
</feature>
<evidence type="ECO:0000256" key="12">
    <source>
        <dbReference type="ARBA" id="ARBA00023054"/>
    </source>
</evidence>
<dbReference type="Proteomes" id="UP000515135">
    <property type="component" value="Unplaced"/>
</dbReference>
<evidence type="ECO:0000256" key="9">
    <source>
        <dbReference type="ARBA" id="ARBA00022869"/>
    </source>
</evidence>
<dbReference type="FunFam" id="4.10.400.10:FF:000034">
    <property type="entry name" value="Low-density lipoprotein receptor-related protein 2"/>
    <property type="match status" value="1"/>
</dbReference>
<dbReference type="PROSITE" id="PS01209">
    <property type="entry name" value="LDLRA_1"/>
    <property type="match status" value="2"/>
</dbReference>
<dbReference type="FunFam" id="2.10.25.10:FF:000188">
    <property type="entry name" value="Laminin subunit gamma 2"/>
    <property type="match status" value="2"/>
</dbReference>
<dbReference type="GeneID" id="109471918"/>
<dbReference type="Gene3D" id="4.10.400.10">
    <property type="entry name" value="Low-density Lipoprotein Receptor"/>
    <property type="match status" value="3"/>
</dbReference>
<feature type="domain" description="Laminin EGF-like" evidence="22">
    <location>
        <begin position="238"/>
        <end position="286"/>
    </location>
</feature>
<reference evidence="24" key="1">
    <citation type="submission" date="2025-08" db="UniProtKB">
        <authorList>
            <consortium name="RefSeq"/>
        </authorList>
    </citation>
    <scope>IDENTIFICATION</scope>
    <source>
        <tissue evidence="24">Gonad</tissue>
    </source>
</reference>
<keyword evidence="15" id="KW-0675">Receptor</keyword>
<keyword evidence="4" id="KW-0964">Secreted</keyword>
<dbReference type="SUPFAM" id="SSF57196">
    <property type="entry name" value="EGF/Laminin"/>
    <property type="match status" value="6"/>
</dbReference>
<name>A0A6P4YCR7_BRABE</name>
<gene>
    <name evidence="24" type="primary">LOC109471918</name>
</gene>
<keyword evidence="8" id="KW-0677">Repeat</keyword>
<evidence type="ECO:0000256" key="13">
    <source>
        <dbReference type="ARBA" id="ARBA00023136"/>
    </source>
</evidence>
<dbReference type="SUPFAM" id="SSF57424">
    <property type="entry name" value="LDL receptor-like module"/>
    <property type="match status" value="3"/>
</dbReference>
<feature type="disulfide bond" evidence="18">
    <location>
        <begin position="55"/>
        <end position="70"/>
    </location>
</feature>
<feature type="disulfide bond" evidence="19">
    <location>
        <begin position="458"/>
        <end position="467"/>
    </location>
</feature>
<dbReference type="FunFam" id="2.10.25.10:FF:000033">
    <property type="entry name" value="Laminin subunit alpha 2"/>
    <property type="match status" value="1"/>
</dbReference>
<organism evidence="23 24">
    <name type="scientific">Branchiostoma belcheri</name>
    <name type="common">Amphioxus</name>
    <dbReference type="NCBI Taxonomy" id="7741"/>
    <lineage>
        <taxon>Eukaryota</taxon>
        <taxon>Metazoa</taxon>
        <taxon>Chordata</taxon>
        <taxon>Cephalochordata</taxon>
        <taxon>Leptocardii</taxon>
        <taxon>Amphioxiformes</taxon>
        <taxon>Branchiostomatidae</taxon>
        <taxon>Branchiostoma</taxon>
    </lineage>
</organism>
<feature type="domain" description="Laminin EGF-like" evidence="22">
    <location>
        <begin position="363"/>
        <end position="412"/>
    </location>
</feature>
<evidence type="ECO:0000256" key="16">
    <source>
        <dbReference type="ARBA" id="ARBA00023180"/>
    </source>
</evidence>
<feature type="region of interest" description="Disordered" evidence="20">
    <location>
        <begin position="279"/>
        <end position="352"/>
    </location>
</feature>
<feature type="domain" description="Laminin EGF-like" evidence="22">
    <location>
        <begin position="440"/>
        <end position="488"/>
    </location>
</feature>
<dbReference type="FunFam" id="2.10.25.10:FF:000065">
    <property type="entry name" value="Laminin subunit beta 1"/>
    <property type="match status" value="2"/>
</dbReference>
<dbReference type="InterPro" id="IPR002049">
    <property type="entry name" value="LE_dom"/>
</dbReference>
<evidence type="ECO:0000256" key="20">
    <source>
        <dbReference type="SAM" id="MobiDB-lite"/>
    </source>
</evidence>
<dbReference type="GO" id="GO:0009887">
    <property type="term" value="P:animal organ morphogenesis"/>
    <property type="evidence" value="ECO:0007669"/>
    <property type="project" value="TreeGrafter"/>
</dbReference>
<evidence type="ECO:0000256" key="11">
    <source>
        <dbReference type="ARBA" id="ARBA00022989"/>
    </source>
</evidence>
<feature type="disulfide bond" evidence="18">
    <location>
        <begin position="134"/>
        <end position="152"/>
    </location>
</feature>
<dbReference type="CDD" id="cd00055">
    <property type="entry name" value="EGF_Lam"/>
    <property type="match status" value="4"/>
</dbReference>
<feature type="compositionally biased region" description="Low complexity" evidence="20">
    <location>
        <begin position="296"/>
        <end position="309"/>
    </location>
</feature>
<evidence type="ECO:0000256" key="7">
    <source>
        <dbReference type="ARBA" id="ARBA00022729"/>
    </source>
</evidence>
<dbReference type="RefSeq" id="XP_019626960.1">
    <property type="nucleotide sequence ID" value="XM_019771401.1"/>
</dbReference>
<feature type="disulfide bond" evidence="18">
    <location>
        <begin position="105"/>
        <end position="120"/>
    </location>
</feature>
<keyword evidence="14 19" id="KW-1015">Disulfide bond</keyword>
<evidence type="ECO:0000256" key="8">
    <source>
        <dbReference type="ARBA" id="ARBA00022737"/>
    </source>
</evidence>
<dbReference type="KEGG" id="bbel:109471918"/>
<feature type="disulfide bond" evidence="19">
    <location>
        <begin position="256"/>
        <end position="265"/>
    </location>
</feature>
<feature type="signal peptide" evidence="21">
    <location>
        <begin position="1"/>
        <end position="22"/>
    </location>
</feature>
<dbReference type="GO" id="GO:0007155">
    <property type="term" value="P:cell adhesion"/>
    <property type="evidence" value="ECO:0007669"/>
    <property type="project" value="UniProtKB-KW"/>
</dbReference>
<keyword evidence="10" id="KW-0130">Cell adhesion</keyword>
<evidence type="ECO:0000313" key="23">
    <source>
        <dbReference type="Proteomes" id="UP000515135"/>
    </source>
</evidence>
<feature type="disulfide bond" evidence="18">
    <location>
        <begin position="127"/>
        <end position="139"/>
    </location>
</feature>
<dbReference type="PROSITE" id="PS50027">
    <property type="entry name" value="EGF_LAM_2"/>
    <property type="match status" value="5"/>
</dbReference>
<feature type="chain" id="PRO_5027888297" evidence="21">
    <location>
        <begin position="23"/>
        <end position="602"/>
    </location>
</feature>
<feature type="disulfide bond" evidence="19">
    <location>
        <begin position="203"/>
        <end position="212"/>
    </location>
</feature>
<evidence type="ECO:0000256" key="15">
    <source>
        <dbReference type="ARBA" id="ARBA00023170"/>
    </source>
</evidence>
<dbReference type="SMART" id="SM00192">
    <property type="entry name" value="LDLa"/>
    <property type="match status" value="3"/>
</dbReference>
<dbReference type="CDD" id="cd00112">
    <property type="entry name" value="LDLa"/>
    <property type="match status" value="3"/>
</dbReference>
<dbReference type="GO" id="GO:0012505">
    <property type="term" value="C:endomembrane system"/>
    <property type="evidence" value="ECO:0007669"/>
    <property type="project" value="UniProtKB-SubCell"/>
</dbReference>
<evidence type="ECO:0000256" key="3">
    <source>
        <dbReference type="ARBA" id="ARBA00004308"/>
    </source>
</evidence>
<dbReference type="InterPro" id="IPR036055">
    <property type="entry name" value="LDL_receptor-like_sf"/>
</dbReference>
<accession>A0A6P4YCR7</accession>
<evidence type="ECO:0000256" key="4">
    <source>
        <dbReference type="ARBA" id="ARBA00022525"/>
    </source>
</evidence>
<dbReference type="SMART" id="SM00180">
    <property type="entry name" value="EGF_Lam"/>
    <property type="match status" value="6"/>
</dbReference>
<dbReference type="AlphaFoldDB" id="A0A6P4YCR7"/>
<feature type="domain" description="Laminin EGF-like" evidence="22">
    <location>
        <begin position="185"/>
        <end position="233"/>
    </location>
</feature>
<dbReference type="FunFam" id="2.10.25.10:FF:000542">
    <property type="entry name" value="Laminin-like protein epi-1"/>
    <property type="match status" value="1"/>
</dbReference>
<keyword evidence="13" id="KW-0472">Membrane</keyword>
<keyword evidence="5" id="KW-0272">Extracellular matrix</keyword>
<keyword evidence="11" id="KW-1133">Transmembrane helix</keyword>
<dbReference type="GO" id="GO:0005604">
    <property type="term" value="C:basement membrane"/>
    <property type="evidence" value="ECO:0007669"/>
    <property type="project" value="UniProtKB-SubCell"/>
</dbReference>
<dbReference type="PANTHER" id="PTHR10574:SF444">
    <property type="entry name" value="BASEMENT MEMBRANE-SPECIFIC HEPARAN SULFATE PROTEOGLYCAN CORE PROTEIN"/>
    <property type="match status" value="1"/>
</dbReference>
<keyword evidence="16" id="KW-0325">Glycoprotein</keyword>
<evidence type="ECO:0000256" key="1">
    <source>
        <dbReference type="ARBA" id="ARBA00004167"/>
    </source>
</evidence>
<keyword evidence="7 21" id="KW-0732">Signal</keyword>
<dbReference type="InterPro" id="IPR002172">
    <property type="entry name" value="LDrepeatLR_classA_rpt"/>
</dbReference>
<dbReference type="InterPro" id="IPR000742">
    <property type="entry name" value="EGF"/>
</dbReference>
<evidence type="ECO:0000256" key="19">
    <source>
        <dbReference type="PROSITE-ProRule" id="PRU00460"/>
    </source>
</evidence>
<dbReference type="GO" id="GO:0009888">
    <property type="term" value="P:tissue development"/>
    <property type="evidence" value="ECO:0007669"/>
    <property type="project" value="TreeGrafter"/>
</dbReference>
<evidence type="ECO:0000256" key="21">
    <source>
        <dbReference type="SAM" id="SignalP"/>
    </source>
</evidence>